<feature type="region of interest" description="Disordered" evidence="1">
    <location>
        <begin position="18"/>
        <end position="38"/>
    </location>
</feature>
<evidence type="ECO:0000256" key="1">
    <source>
        <dbReference type="SAM" id="MobiDB-lite"/>
    </source>
</evidence>
<proteinExistence type="predicted"/>
<gene>
    <name evidence="2" type="ORF">GCM10022255_054490</name>
</gene>
<evidence type="ECO:0000313" key="3">
    <source>
        <dbReference type="Proteomes" id="UP001500620"/>
    </source>
</evidence>
<organism evidence="2 3">
    <name type="scientific">Dactylosporangium darangshiense</name>
    <dbReference type="NCBI Taxonomy" id="579108"/>
    <lineage>
        <taxon>Bacteria</taxon>
        <taxon>Bacillati</taxon>
        <taxon>Actinomycetota</taxon>
        <taxon>Actinomycetes</taxon>
        <taxon>Micromonosporales</taxon>
        <taxon>Micromonosporaceae</taxon>
        <taxon>Dactylosporangium</taxon>
    </lineage>
</organism>
<accession>A0ABP8DEK5</accession>
<protein>
    <submittedName>
        <fullName evidence="2">Uncharacterized protein</fullName>
    </submittedName>
</protein>
<dbReference type="EMBL" id="BAABAT010000016">
    <property type="protein sequence ID" value="GAA4253480.1"/>
    <property type="molecule type" value="Genomic_DNA"/>
</dbReference>
<name>A0ABP8DEK5_9ACTN</name>
<keyword evidence="3" id="KW-1185">Reference proteome</keyword>
<evidence type="ECO:0000313" key="2">
    <source>
        <dbReference type="EMBL" id="GAA4253480.1"/>
    </source>
</evidence>
<sequence length="73" mass="7760">MPGWLVPDAPLAIPVPGPARRATVGHPRREVAASMNSPTIAPVPGRRLLDSIVETNRFFESAPIVKGRPACPP</sequence>
<comment type="caution">
    <text evidence="2">The sequence shown here is derived from an EMBL/GenBank/DDBJ whole genome shotgun (WGS) entry which is preliminary data.</text>
</comment>
<reference evidence="3" key="1">
    <citation type="journal article" date="2019" name="Int. J. Syst. Evol. Microbiol.">
        <title>The Global Catalogue of Microorganisms (GCM) 10K type strain sequencing project: providing services to taxonomists for standard genome sequencing and annotation.</title>
        <authorList>
            <consortium name="The Broad Institute Genomics Platform"/>
            <consortium name="The Broad Institute Genome Sequencing Center for Infectious Disease"/>
            <person name="Wu L."/>
            <person name="Ma J."/>
        </authorList>
    </citation>
    <scope>NUCLEOTIDE SEQUENCE [LARGE SCALE GENOMIC DNA]</scope>
    <source>
        <strain evidence="3">JCM 17441</strain>
    </source>
</reference>
<dbReference type="Proteomes" id="UP001500620">
    <property type="component" value="Unassembled WGS sequence"/>
</dbReference>